<feature type="coiled-coil region" evidence="1">
    <location>
        <begin position="419"/>
        <end position="474"/>
    </location>
</feature>
<reference evidence="4 5" key="1">
    <citation type="submission" date="2018-12" db="EMBL/GenBank/DDBJ databases">
        <authorList>
            <person name="Sun L."/>
            <person name="Chen Z."/>
        </authorList>
    </citation>
    <scope>NUCLEOTIDE SEQUENCE [LARGE SCALE GENOMIC DNA]</scope>
    <source>
        <strain evidence="4 5">DSM 15890</strain>
    </source>
</reference>
<feature type="compositionally biased region" description="Polar residues" evidence="2">
    <location>
        <begin position="303"/>
        <end position="321"/>
    </location>
</feature>
<sequence>MFIRDRSENGAVTIFLIVTFTVIFAFVAIFIDFARMYALQTKAEALTHAAARSLLSAFDKELVEQYGLFAYGETDENYIMSKVLQDNFDLAVRSDDLPLLRAKLDSSSVELLRPLGIYSVFESQIREEMKYKAPIDFALDIINRFKPMAQVMKETSNTVDLLGKLQKLYDKREAKLDELLDKQKKAALTVESLSSLLPRSPSLSLSDESVSGIPRTAADLASQYADYQSMVEADRERELLERVHGMSIGFYQLGASNIFSEAGRSIRNAQVKHRDSLANARNLLKEVSEINEQMKVIIEQSEQRSAQDGYNSVSEGQSTGGKENVVGNQEIAKIREQSRSLLLPDDLIADFKSDIDGQALQLTQLQSEMSSMLAEESSVMSASASSGSLKSVVVTASREVDVFLQKYVDHGSNNILEENAATLERYRSYDNERKQLENQAGAKLKDASNILTQLKELKNKLSQYQEQFDQLESYFSENRTLNQDASSAEGTEGSSLSQDPYDAGEDAMGSMDTFYGGLSGVMSGMSDSCFQSEYIANYFQYFDVSTLDELLKGSGTGKLEALSEQFAYDKQEVEYILYGFNNPTGNIAAAYGEIFTMRLAIRTMEGFIKNVNKGNPLLILVSALLYGVEKAIEDMVTLAQKGSIPLSDFMKIELTYKDHLRIFLFLHGRSDKRLSRMLSIIRMETGINPDERATYAKGEVTTAMTLWFLPGVAKAMGSVGALNGRVEGSRYYVDKQADFSY</sequence>
<dbReference type="EMBL" id="RZNY01000007">
    <property type="protein sequence ID" value="RUT46618.1"/>
    <property type="molecule type" value="Genomic_DNA"/>
</dbReference>
<comment type="caution">
    <text evidence="4">The sequence shown here is derived from an EMBL/GenBank/DDBJ whole genome shotgun (WGS) entry which is preliminary data.</text>
</comment>
<keyword evidence="3" id="KW-0472">Membrane</keyword>
<evidence type="ECO:0000313" key="5">
    <source>
        <dbReference type="Proteomes" id="UP000279446"/>
    </source>
</evidence>
<dbReference type="RefSeq" id="WP_127191954.1">
    <property type="nucleotide sequence ID" value="NZ_RZNY01000007.1"/>
</dbReference>
<dbReference type="Proteomes" id="UP000279446">
    <property type="component" value="Unassembled WGS sequence"/>
</dbReference>
<feature type="compositionally biased region" description="Polar residues" evidence="2">
    <location>
        <begin position="481"/>
        <end position="498"/>
    </location>
</feature>
<dbReference type="OrthoDB" id="2385264at2"/>
<evidence type="ECO:0000256" key="2">
    <source>
        <dbReference type="SAM" id="MobiDB-lite"/>
    </source>
</evidence>
<feature type="region of interest" description="Disordered" evidence="2">
    <location>
        <begin position="301"/>
        <end position="324"/>
    </location>
</feature>
<proteinExistence type="predicted"/>
<evidence type="ECO:0000313" key="4">
    <source>
        <dbReference type="EMBL" id="RUT46618.1"/>
    </source>
</evidence>
<evidence type="ECO:0000256" key="1">
    <source>
        <dbReference type="SAM" id="Coils"/>
    </source>
</evidence>
<accession>A0A433YA03</accession>
<gene>
    <name evidence="4" type="ORF">EJP82_10190</name>
</gene>
<name>A0A433YA03_9BACL</name>
<keyword evidence="5" id="KW-1185">Reference proteome</keyword>
<dbReference type="AlphaFoldDB" id="A0A433YA03"/>
<keyword evidence="1" id="KW-0175">Coiled coil</keyword>
<organism evidence="4 5">
    <name type="scientific">Paenibacillus anaericanus</name>
    <dbReference type="NCBI Taxonomy" id="170367"/>
    <lineage>
        <taxon>Bacteria</taxon>
        <taxon>Bacillati</taxon>
        <taxon>Bacillota</taxon>
        <taxon>Bacilli</taxon>
        <taxon>Bacillales</taxon>
        <taxon>Paenibacillaceae</taxon>
        <taxon>Paenibacillus</taxon>
    </lineage>
</organism>
<keyword evidence="3" id="KW-0812">Transmembrane</keyword>
<feature type="transmembrane region" description="Helical" evidence="3">
    <location>
        <begin position="12"/>
        <end position="31"/>
    </location>
</feature>
<protein>
    <submittedName>
        <fullName evidence="4">Uncharacterized protein</fullName>
    </submittedName>
</protein>
<evidence type="ECO:0000256" key="3">
    <source>
        <dbReference type="SAM" id="Phobius"/>
    </source>
</evidence>
<feature type="region of interest" description="Disordered" evidence="2">
    <location>
        <begin position="481"/>
        <end position="500"/>
    </location>
</feature>
<keyword evidence="3" id="KW-1133">Transmembrane helix</keyword>